<evidence type="ECO:0000313" key="8">
    <source>
        <dbReference type="Proteomes" id="UP001251528"/>
    </source>
</evidence>
<feature type="compositionally biased region" description="Polar residues" evidence="5">
    <location>
        <begin position="312"/>
        <end position="326"/>
    </location>
</feature>
<dbReference type="PANTHER" id="PTHR31465:SF9">
    <property type="entry name" value="SPHINGOID LONG-CHAIN BASE TRANSPORTER RSB1"/>
    <property type="match status" value="1"/>
</dbReference>
<accession>A0AAJ0CKY8</accession>
<feature type="transmembrane region" description="Helical" evidence="6">
    <location>
        <begin position="125"/>
        <end position="149"/>
    </location>
</feature>
<dbReference type="GO" id="GO:0000324">
    <property type="term" value="C:fungal-type vacuole"/>
    <property type="evidence" value="ECO:0007669"/>
    <property type="project" value="TreeGrafter"/>
</dbReference>
<evidence type="ECO:0000256" key="6">
    <source>
        <dbReference type="SAM" id="Phobius"/>
    </source>
</evidence>
<feature type="transmembrane region" description="Helical" evidence="6">
    <location>
        <begin position="209"/>
        <end position="229"/>
    </location>
</feature>
<dbReference type="GO" id="GO:0005886">
    <property type="term" value="C:plasma membrane"/>
    <property type="evidence" value="ECO:0007669"/>
    <property type="project" value="TreeGrafter"/>
</dbReference>
<dbReference type="EMBL" id="JASWJB010000199">
    <property type="protein sequence ID" value="KAK2593703.1"/>
    <property type="molecule type" value="Genomic_DNA"/>
</dbReference>
<feature type="transmembrane region" description="Helical" evidence="6">
    <location>
        <begin position="49"/>
        <end position="68"/>
    </location>
</feature>
<protein>
    <submittedName>
        <fullName evidence="7">Uncharacterized protein</fullName>
    </submittedName>
</protein>
<reference evidence="7" key="1">
    <citation type="submission" date="2023-06" db="EMBL/GenBank/DDBJ databases">
        <title>Conoideocrella luteorostrata (Hypocreales: Clavicipitaceae), a potential biocontrol fungus for elongate hemlock scale in United States Christmas tree production areas.</title>
        <authorList>
            <person name="Barrett H."/>
            <person name="Lovett B."/>
            <person name="Macias A.M."/>
            <person name="Stajich J.E."/>
            <person name="Kasson M.T."/>
        </authorList>
    </citation>
    <scope>NUCLEOTIDE SEQUENCE</scope>
    <source>
        <strain evidence="7">ARSEF 14590</strain>
    </source>
</reference>
<comment type="subcellular location">
    <subcellularLocation>
        <location evidence="1">Membrane</location>
        <topology evidence="1">Multi-pass membrane protein</topology>
    </subcellularLocation>
</comment>
<evidence type="ECO:0000256" key="4">
    <source>
        <dbReference type="ARBA" id="ARBA00023136"/>
    </source>
</evidence>
<feature type="transmembrane region" description="Helical" evidence="6">
    <location>
        <begin position="22"/>
        <end position="42"/>
    </location>
</feature>
<proteinExistence type="predicted"/>
<dbReference type="InterPro" id="IPR007568">
    <property type="entry name" value="RTA1"/>
</dbReference>
<feature type="transmembrane region" description="Helical" evidence="6">
    <location>
        <begin position="252"/>
        <end position="274"/>
    </location>
</feature>
<evidence type="ECO:0000256" key="1">
    <source>
        <dbReference type="ARBA" id="ARBA00004141"/>
    </source>
</evidence>
<dbReference type="AlphaFoldDB" id="A0AAJ0CKY8"/>
<evidence type="ECO:0000256" key="2">
    <source>
        <dbReference type="ARBA" id="ARBA00022692"/>
    </source>
</evidence>
<feature type="transmembrane region" description="Helical" evidence="6">
    <location>
        <begin position="161"/>
        <end position="188"/>
    </location>
</feature>
<feature type="transmembrane region" description="Helical" evidence="6">
    <location>
        <begin position="80"/>
        <end position="104"/>
    </location>
</feature>
<name>A0AAJ0CKY8_9HYPO</name>
<dbReference type="Pfam" id="PF04479">
    <property type="entry name" value="RTA1"/>
    <property type="match status" value="1"/>
</dbReference>
<comment type="caution">
    <text evidence="7">The sequence shown here is derived from an EMBL/GenBank/DDBJ whole genome shotgun (WGS) entry which is preliminary data.</text>
</comment>
<gene>
    <name evidence="7" type="ORF">QQS21_008611</name>
</gene>
<dbReference type="Proteomes" id="UP001251528">
    <property type="component" value="Unassembled WGS sequence"/>
</dbReference>
<evidence type="ECO:0000256" key="5">
    <source>
        <dbReference type="SAM" id="MobiDB-lite"/>
    </source>
</evidence>
<feature type="compositionally biased region" description="Pro residues" evidence="5">
    <location>
        <begin position="341"/>
        <end position="356"/>
    </location>
</feature>
<keyword evidence="4 6" id="KW-0472">Membrane</keyword>
<feature type="compositionally biased region" description="Low complexity" evidence="5">
    <location>
        <begin position="327"/>
        <end position="340"/>
    </location>
</feature>
<evidence type="ECO:0000313" key="7">
    <source>
        <dbReference type="EMBL" id="KAK2593703.1"/>
    </source>
</evidence>
<keyword evidence="3 6" id="KW-1133">Transmembrane helix</keyword>
<keyword evidence="8" id="KW-1185">Reference proteome</keyword>
<dbReference type="PANTHER" id="PTHR31465">
    <property type="entry name" value="PROTEIN RTA1-RELATED"/>
    <property type="match status" value="1"/>
</dbReference>
<feature type="region of interest" description="Disordered" evidence="5">
    <location>
        <begin position="308"/>
        <end position="389"/>
    </location>
</feature>
<keyword evidence="2 6" id="KW-0812">Transmembrane</keyword>
<evidence type="ECO:0000256" key="3">
    <source>
        <dbReference type="ARBA" id="ARBA00022989"/>
    </source>
</evidence>
<organism evidence="7 8">
    <name type="scientific">Conoideocrella luteorostrata</name>
    <dbReference type="NCBI Taxonomy" id="1105319"/>
    <lineage>
        <taxon>Eukaryota</taxon>
        <taxon>Fungi</taxon>
        <taxon>Dikarya</taxon>
        <taxon>Ascomycota</taxon>
        <taxon>Pezizomycotina</taxon>
        <taxon>Sordariomycetes</taxon>
        <taxon>Hypocreomycetidae</taxon>
        <taxon>Hypocreales</taxon>
        <taxon>Clavicipitaceae</taxon>
        <taxon>Conoideocrella</taxon>
    </lineage>
</organism>
<sequence length="389" mass="41752">MAVDCGSSCPVSGGFYRYNPSVGGNALFLAVYALVVPCIIYLGARSRTALFSGLLTIGLASEVLGFVGRVLLHQSLDNPGYFILSLLGTVLGPSLFSASIFVVFPHVLNLYGERLSPFKPMLAELLLYTLIAVAIGVEVVGAVFVPYVFNGVAIKRSASIIAGGLAVQAAALLISAVVYFSLVSAVISGRAVPDDKHSAVFGAPQFKRFLRGVEFSTALLLANSIYRVFEFAGGVDGDLFQNEVAFMVMDGVLPLLSVILLTSFHPGAAFGTAWKQTSPRRAKRPTPLPLREGQVCRLSHSAHHAYDPHIRTQFSPNSPYSQRSAKSSCPPELPSGSPGLPTSPRPTHKPPSPNIPSPRSTIVISKRRSDKYEKRVNQPRDLVNSDALW</sequence>